<evidence type="ECO:0000313" key="2">
    <source>
        <dbReference type="EMBL" id="MFA9949735.1"/>
    </source>
</evidence>
<organism evidence="2 3">
    <name type="scientific">Dentiradicibacter hellwigii</name>
    <dbReference type="NCBI Taxonomy" id="3149053"/>
    <lineage>
        <taxon>Bacteria</taxon>
        <taxon>Pseudomonadati</taxon>
        <taxon>Pseudomonadota</taxon>
        <taxon>Betaproteobacteria</taxon>
        <taxon>Rhodocyclales</taxon>
        <taxon>Rhodocyclaceae</taxon>
        <taxon>Dentiradicibacter</taxon>
    </lineage>
</organism>
<protein>
    <submittedName>
        <fullName evidence="2">Uncharacterized protein</fullName>
    </submittedName>
</protein>
<dbReference type="EMBL" id="JBEUWX010000002">
    <property type="protein sequence ID" value="MFA9949735.1"/>
    <property type="molecule type" value="Genomic_DNA"/>
</dbReference>
<name>A0ABV4UDM9_9RHOO</name>
<reference evidence="3" key="1">
    <citation type="submission" date="2024-06" db="EMBL/GenBank/DDBJ databases">
        <title>Radixoralia hellwigii gen. nov., sp nov., isolated from a root canal in the human oral cavity.</title>
        <authorList>
            <person name="Bartsch S."/>
            <person name="Wittmer A."/>
            <person name="Schulz A.-K."/>
            <person name="Neumann-Schaal M."/>
            <person name="Wolf J."/>
            <person name="Gronow S."/>
            <person name="Tennert C."/>
            <person name="Haecker G."/>
            <person name="Cieplik F."/>
            <person name="Al-Ahmad A."/>
        </authorList>
    </citation>
    <scope>NUCLEOTIDE SEQUENCE [LARGE SCALE GENOMIC DNA]</scope>
    <source>
        <strain evidence="3">Wk13</strain>
    </source>
</reference>
<evidence type="ECO:0000313" key="3">
    <source>
        <dbReference type="Proteomes" id="UP001574673"/>
    </source>
</evidence>
<evidence type="ECO:0000256" key="1">
    <source>
        <dbReference type="SAM" id="MobiDB-lite"/>
    </source>
</evidence>
<dbReference type="RefSeq" id="WP_418890844.1">
    <property type="nucleotide sequence ID" value="NZ_JBEUWX010000002.1"/>
</dbReference>
<feature type="region of interest" description="Disordered" evidence="1">
    <location>
        <begin position="27"/>
        <end position="47"/>
    </location>
</feature>
<gene>
    <name evidence="2" type="ORF">ABCS64_05230</name>
</gene>
<proteinExistence type="predicted"/>
<comment type="caution">
    <text evidence="2">The sequence shown here is derived from an EMBL/GenBank/DDBJ whole genome shotgun (WGS) entry which is preliminary data.</text>
</comment>
<accession>A0ABV4UDM9</accession>
<keyword evidence="3" id="KW-1185">Reference proteome</keyword>
<sequence length="121" mass="13104">MACLAVMSSESATGLGDIDQRGCSSVMNEQCQPEGDSADSDSEQRMRSKPASICISEKGFPSMGDRHLSKTKRLSICCFIENKGFAIMLLRIWLYFLLSARFSIPGIGTLSAKSLAALPAY</sequence>
<dbReference type="Proteomes" id="UP001574673">
    <property type="component" value="Unassembled WGS sequence"/>
</dbReference>